<dbReference type="SMART" id="SM00389">
    <property type="entry name" value="HOX"/>
    <property type="match status" value="1"/>
</dbReference>
<dbReference type="SUPFAM" id="SSF101447">
    <property type="entry name" value="Formin homology 2 domain (FH2 domain)"/>
    <property type="match status" value="1"/>
</dbReference>
<dbReference type="SUPFAM" id="SSF46689">
    <property type="entry name" value="Homeodomain-like"/>
    <property type="match status" value="1"/>
</dbReference>
<evidence type="ECO:0000313" key="9">
    <source>
        <dbReference type="Proteomes" id="UP001190640"/>
    </source>
</evidence>
<evidence type="ECO:0000256" key="7">
    <source>
        <dbReference type="SAM" id="MobiDB-lite"/>
    </source>
</evidence>
<dbReference type="GO" id="GO:0051960">
    <property type="term" value="P:regulation of nervous system development"/>
    <property type="evidence" value="ECO:0007669"/>
    <property type="project" value="TreeGrafter"/>
</dbReference>
<dbReference type="RefSeq" id="XP_054849552.1">
    <property type="nucleotide sequence ID" value="XM_054993577.1"/>
</dbReference>
<dbReference type="CDD" id="cd00086">
    <property type="entry name" value="homeodomain"/>
    <property type="match status" value="1"/>
</dbReference>
<dbReference type="GO" id="GO:0000981">
    <property type="term" value="F:DNA-binding transcription factor activity, RNA polymerase II-specific"/>
    <property type="evidence" value="ECO:0007669"/>
    <property type="project" value="InterPro"/>
</dbReference>
<evidence type="ECO:0000256" key="5">
    <source>
        <dbReference type="PROSITE-ProRule" id="PRU00108"/>
    </source>
</evidence>
<dbReference type="GO" id="GO:0005634">
    <property type="term" value="C:nucleus"/>
    <property type="evidence" value="ECO:0007669"/>
    <property type="project" value="UniProtKB-SubCell"/>
</dbReference>
<dbReference type="PANTHER" id="PTHR24334">
    <property type="entry name" value="HOMEOBOX PROTEIN GBX"/>
    <property type="match status" value="1"/>
</dbReference>
<name>A0AA97K5F6_EUBMA</name>
<dbReference type="AlphaFoldDB" id="A0AA97K5F6"/>
<gene>
    <name evidence="10" type="primary">GBX2</name>
</gene>
<dbReference type="GeneID" id="129338988"/>
<dbReference type="PROSITE" id="PS00027">
    <property type="entry name" value="HOMEOBOX_1"/>
    <property type="match status" value="1"/>
</dbReference>
<dbReference type="Pfam" id="PF00046">
    <property type="entry name" value="Homeodomain"/>
    <property type="match status" value="1"/>
</dbReference>
<dbReference type="InterPro" id="IPR042982">
    <property type="entry name" value="GBX-1/2"/>
</dbReference>
<organism evidence="9 10">
    <name type="scientific">Eublepharis macularius</name>
    <name type="common">Leopard gecko</name>
    <name type="synonym">Cyrtodactylus macularius</name>
    <dbReference type="NCBI Taxonomy" id="481883"/>
    <lineage>
        <taxon>Eukaryota</taxon>
        <taxon>Metazoa</taxon>
        <taxon>Chordata</taxon>
        <taxon>Craniata</taxon>
        <taxon>Vertebrata</taxon>
        <taxon>Euteleostomi</taxon>
        <taxon>Lepidosauria</taxon>
        <taxon>Squamata</taxon>
        <taxon>Bifurcata</taxon>
        <taxon>Gekkota</taxon>
        <taxon>Eublepharidae</taxon>
        <taxon>Eublepharinae</taxon>
        <taxon>Eublepharis</taxon>
    </lineage>
</organism>
<dbReference type="InterPro" id="IPR001356">
    <property type="entry name" value="HD"/>
</dbReference>
<dbReference type="FunFam" id="1.10.10.60:FF:000360">
    <property type="entry name" value="Gastrulation brain homeobox"/>
    <property type="match status" value="1"/>
</dbReference>
<dbReference type="PANTHER" id="PTHR24334:SF3">
    <property type="entry name" value="HOMEOBOX PROTEIN GBX-2"/>
    <property type="match status" value="1"/>
</dbReference>
<dbReference type="Proteomes" id="UP001190640">
    <property type="component" value="Chromosome 1"/>
</dbReference>
<evidence type="ECO:0000256" key="3">
    <source>
        <dbReference type="ARBA" id="ARBA00023155"/>
    </source>
</evidence>
<protein>
    <submittedName>
        <fullName evidence="10">Homeobox protein GBX-2</fullName>
    </submittedName>
</protein>
<dbReference type="InterPro" id="IPR017970">
    <property type="entry name" value="Homeobox_CS"/>
</dbReference>
<reference evidence="10" key="1">
    <citation type="submission" date="2025-08" db="UniProtKB">
        <authorList>
            <consortium name="RefSeq"/>
        </authorList>
    </citation>
    <scope>IDENTIFICATION</scope>
    <source>
        <tissue evidence="10">Blood</tissue>
    </source>
</reference>
<evidence type="ECO:0000259" key="8">
    <source>
        <dbReference type="PROSITE" id="PS50071"/>
    </source>
</evidence>
<dbReference type="PROSITE" id="PS50071">
    <property type="entry name" value="HOMEOBOX_2"/>
    <property type="match status" value="1"/>
</dbReference>
<evidence type="ECO:0000256" key="1">
    <source>
        <dbReference type="ARBA" id="ARBA00004123"/>
    </source>
</evidence>
<evidence type="ECO:0000256" key="2">
    <source>
        <dbReference type="ARBA" id="ARBA00023125"/>
    </source>
</evidence>
<dbReference type="KEGG" id="emc:129338988"/>
<keyword evidence="9" id="KW-1185">Reference proteome</keyword>
<dbReference type="InterPro" id="IPR009057">
    <property type="entry name" value="Homeodomain-like_sf"/>
</dbReference>
<evidence type="ECO:0000256" key="6">
    <source>
        <dbReference type="RuleBase" id="RU000682"/>
    </source>
</evidence>
<dbReference type="PRINTS" id="PR00024">
    <property type="entry name" value="HOMEOBOX"/>
</dbReference>
<comment type="subcellular location">
    <subcellularLocation>
        <location evidence="1 5 6">Nucleus</location>
    </subcellularLocation>
</comment>
<proteinExistence type="predicted"/>
<dbReference type="Gene3D" id="1.10.10.60">
    <property type="entry name" value="Homeodomain-like"/>
    <property type="match status" value="1"/>
</dbReference>
<feature type="region of interest" description="Disordered" evidence="7">
    <location>
        <begin position="165"/>
        <end position="240"/>
    </location>
</feature>
<dbReference type="GO" id="GO:0000977">
    <property type="term" value="F:RNA polymerase II transcription regulatory region sequence-specific DNA binding"/>
    <property type="evidence" value="ECO:0007669"/>
    <property type="project" value="TreeGrafter"/>
</dbReference>
<sequence length="337" mass="35151">MRAASPPGMMPRPLGSSAAFSIDALIGSPPPPSPGHFVYAGYPMFMPYRPVVLPPPPPPPPPPALPPAPPPPHALPGLPGGFCSGMALTSTLMATLPGAFAAQHQEAARKFAPPALPGNFDKADGAQAEAEDGKAFLAKDGSLLAFAAAEAVQASLGAVRAAAGKEEAKGGGGGEEEEAKGAKDESFSMDSDLDYSSDDNLPGPAAHKEGEGGGGAEEGGPSAAAGPGGTTSTGKNRRRRTAFTSEQLLELEKEFHCKKYLSLTERSQIAHALKLSEVQVKIWFQNRRAKWKRVKAGNANSKTGEPSRNPKIVVPIPVHVSRFAIRSQHQQLEQARP</sequence>
<dbReference type="InterPro" id="IPR020479">
    <property type="entry name" value="HD_metazoa"/>
</dbReference>
<keyword evidence="3 5" id="KW-0371">Homeobox</keyword>
<keyword evidence="4 5" id="KW-0539">Nucleus</keyword>
<evidence type="ECO:0000313" key="10">
    <source>
        <dbReference type="RefSeq" id="XP_054849552.1"/>
    </source>
</evidence>
<evidence type="ECO:0000256" key="4">
    <source>
        <dbReference type="ARBA" id="ARBA00023242"/>
    </source>
</evidence>
<dbReference type="CTD" id="2637"/>
<feature type="DNA-binding region" description="Homeobox" evidence="5">
    <location>
        <begin position="236"/>
        <end position="295"/>
    </location>
</feature>
<accession>A0AA97K5F6</accession>
<keyword evidence="2 5" id="KW-0238">DNA-binding</keyword>
<feature type="domain" description="Homeobox" evidence="8">
    <location>
        <begin position="234"/>
        <end position="294"/>
    </location>
</feature>